<evidence type="ECO:0000313" key="1">
    <source>
        <dbReference type="EMBL" id="KAF6719876.1"/>
    </source>
</evidence>
<proteinExistence type="predicted"/>
<evidence type="ECO:0000313" key="2">
    <source>
        <dbReference type="Proteomes" id="UP000646548"/>
    </source>
</evidence>
<dbReference type="AlphaFoldDB" id="A0A834C4S6"/>
<protein>
    <submittedName>
        <fullName evidence="1">Uncharacterized protein</fullName>
    </submittedName>
</protein>
<reference evidence="1" key="1">
    <citation type="journal article" name="BMC Genomics">
        <title>Long-read sequencing and de novo genome assembly of marine medaka (Oryzias melastigma).</title>
        <authorList>
            <person name="Liang P."/>
            <person name="Saqib H.S.A."/>
            <person name="Ni X."/>
            <person name="Shen Y."/>
        </authorList>
    </citation>
    <scope>NUCLEOTIDE SEQUENCE</scope>
    <source>
        <strain evidence="1">Bigg-433</strain>
    </source>
</reference>
<dbReference type="Proteomes" id="UP000646548">
    <property type="component" value="Unassembled WGS sequence"/>
</dbReference>
<dbReference type="EMBL" id="WKFB01000548">
    <property type="protein sequence ID" value="KAF6719876.1"/>
    <property type="molecule type" value="Genomic_DNA"/>
</dbReference>
<sequence length="99" mass="11152">MNCWCPAGQDEGRMPSAVHQPLPVLKNCLQVHFSERLRDESQRKETQNPLAWFHCWHLCSVKDKRSLGSTETGVGTQTARMLKLKTGTDVTSQLGSLKE</sequence>
<gene>
    <name evidence="1" type="ORF">FQA47_000196</name>
</gene>
<comment type="caution">
    <text evidence="1">The sequence shown here is derived from an EMBL/GenBank/DDBJ whole genome shotgun (WGS) entry which is preliminary data.</text>
</comment>
<accession>A0A834C4S6</accession>
<name>A0A834C4S6_ORYME</name>
<organism evidence="1 2">
    <name type="scientific">Oryzias melastigma</name>
    <name type="common">Marine medaka</name>
    <dbReference type="NCBI Taxonomy" id="30732"/>
    <lineage>
        <taxon>Eukaryota</taxon>
        <taxon>Metazoa</taxon>
        <taxon>Chordata</taxon>
        <taxon>Craniata</taxon>
        <taxon>Vertebrata</taxon>
        <taxon>Euteleostomi</taxon>
        <taxon>Actinopterygii</taxon>
        <taxon>Neopterygii</taxon>
        <taxon>Teleostei</taxon>
        <taxon>Neoteleostei</taxon>
        <taxon>Acanthomorphata</taxon>
        <taxon>Ovalentaria</taxon>
        <taxon>Atherinomorphae</taxon>
        <taxon>Beloniformes</taxon>
        <taxon>Adrianichthyidae</taxon>
        <taxon>Oryziinae</taxon>
        <taxon>Oryzias</taxon>
    </lineage>
</organism>